<keyword evidence="2 7" id="KW-0479">Metal-binding</keyword>
<dbReference type="Gene3D" id="2.30.40.10">
    <property type="entry name" value="Urease, subunit C, domain 1"/>
    <property type="match status" value="1"/>
</dbReference>
<feature type="binding site" evidence="7">
    <location>
        <position position="81"/>
    </location>
    <ligand>
        <name>Fe(3+)</name>
        <dbReference type="ChEBI" id="CHEBI:29034"/>
    </ligand>
</feature>
<feature type="binding site" evidence="7">
    <location>
        <position position="328"/>
    </location>
    <ligand>
        <name>N-formimidoyl-L-glutamate</name>
        <dbReference type="ChEBI" id="CHEBI:58928"/>
    </ligand>
</feature>
<keyword evidence="10" id="KW-1185">Reference proteome</keyword>
<feature type="domain" description="Amidohydrolase-related" evidence="8">
    <location>
        <begin position="73"/>
        <end position="413"/>
    </location>
</feature>
<name>A0ABZ0J3D9_9BURK</name>
<dbReference type="HAMAP" id="MF_00372">
    <property type="entry name" value="HutI"/>
    <property type="match status" value="1"/>
</dbReference>
<feature type="binding site" evidence="7">
    <location>
        <position position="186"/>
    </location>
    <ligand>
        <name>4-imidazolone-5-propanoate</name>
        <dbReference type="ChEBI" id="CHEBI:77893"/>
    </ligand>
</feature>
<evidence type="ECO:0000313" key="10">
    <source>
        <dbReference type="Proteomes" id="UP001303211"/>
    </source>
</evidence>
<evidence type="ECO:0000256" key="6">
    <source>
        <dbReference type="ARBA" id="ARBA00023004"/>
    </source>
</evidence>
<gene>
    <name evidence="7 9" type="primary">hutI</name>
    <name evidence="9" type="ORF">P4826_01080</name>
</gene>
<keyword evidence="4 7" id="KW-0369">Histidine metabolism</keyword>
<dbReference type="RefSeq" id="WP_317702175.1">
    <property type="nucleotide sequence ID" value="NZ_CP136921.1"/>
</dbReference>
<feature type="binding site" evidence="7">
    <location>
        <position position="326"/>
    </location>
    <ligand>
        <name>Fe(3+)</name>
        <dbReference type="ChEBI" id="CHEBI:29034"/>
    </ligand>
</feature>
<dbReference type="InterPro" id="IPR005920">
    <property type="entry name" value="HutI"/>
</dbReference>
<reference evidence="9 10" key="1">
    <citation type="submission" date="2023-03" db="EMBL/GenBank/DDBJ databases">
        <title>Diaphorobacter basophil sp. nov., isolated from a sewage-treatment plant.</title>
        <authorList>
            <person name="Yang K."/>
        </authorList>
    </citation>
    <scope>NUCLEOTIDE SEQUENCE [LARGE SCALE GENOMIC DNA]</scope>
    <source>
        <strain evidence="9 10">Y-1</strain>
    </source>
</reference>
<feature type="binding site" evidence="7">
    <location>
        <position position="90"/>
    </location>
    <ligand>
        <name>4-imidazolone-5-propanoate</name>
        <dbReference type="ChEBI" id="CHEBI:77893"/>
    </ligand>
</feature>
<comment type="cofactor">
    <cofactor evidence="7">
        <name>Zn(2+)</name>
        <dbReference type="ChEBI" id="CHEBI:29105"/>
    </cofactor>
    <cofactor evidence="7">
        <name>Fe(3+)</name>
        <dbReference type="ChEBI" id="CHEBI:29034"/>
    </cofactor>
    <text evidence="7">Binds 1 zinc or iron ion per subunit.</text>
</comment>
<feature type="binding site" evidence="7">
    <location>
        <position position="83"/>
    </location>
    <ligand>
        <name>Fe(3+)</name>
        <dbReference type="ChEBI" id="CHEBI:29034"/>
    </ligand>
</feature>
<evidence type="ECO:0000256" key="4">
    <source>
        <dbReference type="ARBA" id="ARBA00022808"/>
    </source>
</evidence>
<dbReference type="InterPro" id="IPR032466">
    <property type="entry name" value="Metal_Hydrolase"/>
</dbReference>
<feature type="binding site" evidence="7">
    <location>
        <position position="153"/>
    </location>
    <ligand>
        <name>4-imidazolone-5-propanoate</name>
        <dbReference type="ChEBI" id="CHEBI:77893"/>
    </ligand>
</feature>
<dbReference type="NCBIfam" id="TIGR01224">
    <property type="entry name" value="hutI"/>
    <property type="match status" value="1"/>
</dbReference>
<evidence type="ECO:0000313" key="9">
    <source>
        <dbReference type="EMBL" id="WOO32755.1"/>
    </source>
</evidence>
<dbReference type="Proteomes" id="UP001303211">
    <property type="component" value="Chromosome"/>
</dbReference>
<dbReference type="GO" id="GO:0050480">
    <property type="term" value="F:imidazolonepropionase activity"/>
    <property type="evidence" value="ECO:0007669"/>
    <property type="project" value="UniProtKB-EC"/>
</dbReference>
<dbReference type="PANTHER" id="PTHR42752:SF1">
    <property type="entry name" value="IMIDAZOLONEPROPIONASE-RELATED"/>
    <property type="match status" value="1"/>
</dbReference>
<feature type="binding site" evidence="7">
    <location>
        <position position="251"/>
    </location>
    <ligand>
        <name>Fe(3+)</name>
        <dbReference type="ChEBI" id="CHEBI:29034"/>
    </ligand>
</feature>
<organism evidence="9 10">
    <name type="scientific">Diaphorobacter limosus</name>
    <dbReference type="NCBI Taxonomy" id="3036128"/>
    <lineage>
        <taxon>Bacteria</taxon>
        <taxon>Pseudomonadati</taxon>
        <taxon>Pseudomonadota</taxon>
        <taxon>Betaproteobacteria</taxon>
        <taxon>Burkholderiales</taxon>
        <taxon>Comamonadaceae</taxon>
        <taxon>Diaphorobacter</taxon>
    </lineage>
</organism>
<comment type="similarity">
    <text evidence="7">Belongs to the metallo-dependent hydrolases superfamily. HutI family.</text>
</comment>
<comment type="function">
    <text evidence="7">Catalyzes the hydrolytic cleavage of the carbon-nitrogen bond in imidazolone-5-propanoate to yield N-formimidoyl-L-glutamate. It is the third step in the universal histidine degradation pathway.</text>
</comment>
<feature type="binding site" evidence="7">
    <location>
        <position position="81"/>
    </location>
    <ligand>
        <name>Zn(2+)</name>
        <dbReference type="ChEBI" id="CHEBI:29105"/>
    </ligand>
</feature>
<evidence type="ECO:0000256" key="3">
    <source>
        <dbReference type="ARBA" id="ARBA00022801"/>
    </source>
</evidence>
<feature type="binding site" evidence="7">
    <location>
        <position position="254"/>
    </location>
    <ligand>
        <name>4-imidazolone-5-propanoate</name>
        <dbReference type="ChEBI" id="CHEBI:77893"/>
    </ligand>
</feature>
<dbReference type="SUPFAM" id="SSF51556">
    <property type="entry name" value="Metallo-dependent hydrolases"/>
    <property type="match status" value="1"/>
</dbReference>
<dbReference type="Gene3D" id="3.20.20.140">
    <property type="entry name" value="Metal-dependent hydrolases"/>
    <property type="match status" value="1"/>
</dbReference>
<dbReference type="CDD" id="cd01296">
    <property type="entry name" value="Imidazolone-5PH"/>
    <property type="match status" value="1"/>
</dbReference>
<keyword evidence="5 7" id="KW-0862">Zinc</keyword>
<evidence type="ECO:0000256" key="5">
    <source>
        <dbReference type="ARBA" id="ARBA00022833"/>
    </source>
</evidence>
<evidence type="ECO:0000256" key="2">
    <source>
        <dbReference type="ARBA" id="ARBA00022723"/>
    </source>
</evidence>
<dbReference type="SUPFAM" id="SSF51338">
    <property type="entry name" value="Composite domain of metallo-dependent hydrolases"/>
    <property type="match status" value="1"/>
</dbReference>
<accession>A0ABZ0J3D9</accession>
<protein>
    <recommendedName>
        <fullName evidence="1 7">Imidazolonepropionase</fullName>
        <ecNumber evidence="1 7">3.5.2.7</ecNumber>
    </recommendedName>
    <alternativeName>
        <fullName evidence="7">Imidazolone-5-propionate hydrolase</fullName>
    </alternativeName>
</protein>
<comment type="pathway">
    <text evidence="7">Amino-acid degradation; L-histidine degradation into L-glutamate; N-formimidoyl-L-glutamate from L-histidine: step 3/3.</text>
</comment>
<keyword evidence="6 7" id="KW-0408">Iron</keyword>
<feature type="binding site" evidence="7">
    <location>
        <position position="326"/>
    </location>
    <ligand>
        <name>Zn(2+)</name>
        <dbReference type="ChEBI" id="CHEBI:29105"/>
    </ligand>
</feature>
<dbReference type="Pfam" id="PF01979">
    <property type="entry name" value="Amidohydro_1"/>
    <property type="match status" value="1"/>
</dbReference>
<evidence type="ECO:0000259" key="8">
    <source>
        <dbReference type="Pfam" id="PF01979"/>
    </source>
</evidence>
<feature type="binding site" evidence="7">
    <location>
        <position position="330"/>
    </location>
    <ligand>
        <name>N-formimidoyl-L-glutamate</name>
        <dbReference type="ChEBI" id="CHEBI:58928"/>
    </ligand>
</feature>
<dbReference type="EC" id="3.5.2.7" evidence="1 7"/>
<feature type="binding site" evidence="7">
    <location>
        <position position="251"/>
    </location>
    <ligand>
        <name>Zn(2+)</name>
        <dbReference type="ChEBI" id="CHEBI:29105"/>
    </ligand>
</feature>
<evidence type="ECO:0000256" key="7">
    <source>
        <dbReference type="HAMAP-Rule" id="MF_00372"/>
    </source>
</evidence>
<dbReference type="PANTHER" id="PTHR42752">
    <property type="entry name" value="IMIDAZOLONEPROPIONASE"/>
    <property type="match status" value="1"/>
</dbReference>
<dbReference type="InterPro" id="IPR006680">
    <property type="entry name" value="Amidohydro-rel"/>
</dbReference>
<comment type="catalytic activity">
    <reaction evidence="7">
        <text>4-imidazolone-5-propanoate + H2O = N-formimidoyl-L-glutamate</text>
        <dbReference type="Rhea" id="RHEA:23660"/>
        <dbReference type="ChEBI" id="CHEBI:15377"/>
        <dbReference type="ChEBI" id="CHEBI:58928"/>
        <dbReference type="ChEBI" id="CHEBI:77893"/>
        <dbReference type="EC" id="3.5.2.7"/>
    </reaction>
</comment>
<feature type="binding site" evidence="7">
    <location>
        <position position="331"/>
    </location>
    <ligand>
        <name>4-imidazolone-5-propanoate</name>
        <dbReference type="ChEBI" id="CHEBI:77893"/>
    </ligand>
</feature>
<keyword evidence="3 7" id="KW-0378">Hydrolase</keyword>
<dbReference type="InterPro" id="IPR011059">
    <property type="entry name" value="Metal-dep_hydrolase_composite"/>
</dbReference>
<evidence type="ECO:0000256" key="1">
    <source>
        <dbReference type="ARBA" id="ARBA00012864"/>
    </source>
</evidence>
<sequence length="417" mass="44023">MKHADSTTAPSADGVWEDLRLAPGLFRDDRPLAEHEAASLVVQGGVLRWVGPSSALPLDYAGLARHAGGGLLATPGLVDCHTHLVYGGQRAGEFAMRLAGASYEEISRAGGGIVSSVRATRAASEDELFAAALPRLSALLDEGVCAIEIKSGYGLALEHERKQLRVARRLGRALGVTVRTTFLGAHALPPEYAGRSQDYVDLVCSEMLPALAAEGLVDAVDVFCERIAFSLAETEQVFQAAQKLGIPVKLHAEQLSDMGGARLAARHGALSCDHIEHLSQDGVDAMRAAGTVAVLLPGAYYTLRDTHLPPIEALRAAGVPMAVSTDHNPGTSPALSLLLMANMACTLFRLTVPEALAGITTHAARALGLSETHGLIAAGRPANFVLWNLREAAELAYWFGHNPARTIVRQGRIVKGA</sequence>
<comment type="subcellular location">
    <subcellularLocation>
        <location evidence="7">Cytoplasm</location>
    </subcellularLocation>
</comment>
<dbReference type="EMBL" id="CP136921">
    <property type="protein sequence ID" value="WOO32755.1"/>
    <property type="molecule type" value="Genomic_DNA"/>
</dbReference>
<keyword evidence="7" id="KW-0963">Cytoplasm</keyword>
<proteinExistence type="inferred from homology"/>
<feature type="binding site" evidence="7">
    <location>
        <position position="153"/>
    </location>
    <ligand>
        <name>N-formimidoyl-L-glutamate</name>
        <dbReference type="ChEBI" id="CHEBI:58928"/>
    </ligand>
</feature>
<feature type="binding site" evidence="7">
    <location>
        <position position="83"/>
    </location>
    <ligand>
        <name>Zn(2+)</name>
        <dbReference type="ChEBI" id="CHEBI:29105"/>
    </ligand>
</feature>